<dbReference type="EMBL" id="MU155681">
    <property type="protein sequence ID" value="KAF9471469.1"/>
    <property type="molecule type" value="Genomic_DNA"/>
</dbReference>
<accession>A0A9P5YLF7</accession>
<evidence type="ECO:0000313" key="2">
    <source>
        <dbReference type="Proteomes" id="UP000807469"/>
    </source>
</evidence>
<comment type="caution">
    <text evidence="1">The sequence shown here is derived from an EMBL/GenBank/DDBJ whole genome shotgun (WGS) entry which is preliminary data.</text>
</comment>
<proteinExistence type="predicted"/>
<sequence length="131" mass="15106">MRGERERGTDRVRGKSDEIRYSEHLRFISQISRWTFTPSPSHDLICCEPLLTPSTNIVSYLWSLIVVRLSTSRKWKRKHWSVIRTATPLHLSNLTQRDATRLDSAHRAFTRTNSDICTPIDDVSMGNATHG</sequence>
<organism evidence="1 2">
    <name type="scientific">Pholiota conissans</name>
    <dbReference type="NCBI Taxonomy" id="109636"/>
    <lineage>
        <taxon>Eukaryota</taxon>
        <taxon>Fungi</taxon>
        <taxon>Dikarya</taxon>
        <taxon>Basidiomycota</taxon>
        <taxon>Agaricomycotina</taxon>
        <taxon>Agaricomycetes</taxon>
        <taxon>Agaricomycetidae</taxon>
        <taxon>Agaricales</taxon>
        <taxon>Agaricineae</taxon>
        <taxon>Strophariaceae</taxon>
        <taxon>Pholiota</taxon>
    </lineage>
</organism>
<reference evidence="1" key="1">
    <citation type="submission" date="2020-11" db="EMBL/GenBank/DDBJ databases">
        <authorList>
            <consortium name="DOE Joint Genome Institute"/>
            <person name="Ahrendt S."/>
            <person name="Riley R."/>
            <person name="Andreopoulos W."/>
            <person name="Labutti K."/>
            <person name="Pangilinan J."/>
            <person name="Ruiz-Duenas F.J."/>
            <person name="Barrasa J.M."/>
            <person name="Sanchez-Garcia M."/>
            <person name="Camarero S."/>
            <person name="Miyauchi S."/>
            <person name="Serrano A."/>
            <person name="Linde D."/>
            <person name="Babiker R."/>
            <person name="Drula E."/>
            <person name="Ayuso-Fernandez I."/>
            <person name="Pacheco R."/>
            <person name="Padilla G."/>
            <person name="Ferreira P."/>
            <person name="Barriuso J."/>
            <person name="Kellner H."/>
            <person name="Castanera R."/>
            <person name="Alfaro M."/>
            <person name="Ramirez L."/>
            <person name="Pisabarro A.G."/>
            <person name="Kuo A."/>
            <person name="Tritt A."/>
            <person name="Lipzen A."/>
            <person name="He G."/>
            <person name="Yan M."/>
            <person name="Ng V."/>
            <person name="Cullen D."/>
            <person name="Martin F."/>
            <person name="Rosso M.-N."/>
            <person name="Henrissat B."/>
            <person name="Hibbett D."/>
            <person name="Martinez A.T."/>
            <person name="Grigoriev I.V."/>
        </authorList>
    </citation>
    <scope>NUCLEOTIDE SEQUENCE</scope>
    <source>
        <strain evidence="1">CIRM-BRFM 674</strain>
    </source>
</reference>
<gene>
    <name evidence="1" type="ORF">BDN70DRAFT_570656</name>
</gene>
<protein>
    <submittedName>
        <fullName evidence="1">Uncharacterized protein</fullName>
    </submittedName>
</protein>
<dbReference type="Proteomes" id="UP000807469">
    <property type="component" value="Unassembled WGS sequence"/>
</dbReference>
<evidence type="ECO:0000313" key="1">
    <source>
        <dbReference type="EMBL" id="KAF9471469.1"/>
    </source>
</evidence>
<name>A0A9P5YLF7_9AGAR</name>
<dbReference type="AlphaFoldDB" id="A0A9P5YLF7"/>
<keyword evidence="2" id="KW-1185">Reference proteome</keyword>